<feature type="domain" description="Peptidase C14 caspase" evidence="1">
    <location>
        <begin position="9"/>
        <end position="282"/>
    </location>
</feature>
<protein>
    <submittedName>
        <fullName evidence="2">Caspase family protein</fullName>
    </submittedName>
</protein>
<accession>A0ABS3BPI2</accession>
<dbReference type="RefSeq" id="WP_206569151.1">
    <property type="nucleotide sequence ID" value="NZ_JAFKCW010000002.1"/>
</dbReference>
<evidence type="ECO:0000313" key="3">
    <source>
        <dbReference type="Proteomes" id="UP000664698"/>
    </source>
</evidence>
<proteinExistence type="predicted"/>
<dbReference type="PANTHER" id="PTHR48104">
    <property type="entry name" value="METACASPASE-4"/>
    <property type="match status" value="1"/>
</dbReference>
<evidence type="ECO:0000259" key="1">
    <source>
        <dbReference type="Pfam" id="PF00656"/>
    </source>
</evidence>
<dbReference type="InterPro" id="IPR050452">
    <property type="entry name" value="Metacaspase"/>
</dbReference>
<dbReference type="SUPFAM" id="SSF52129">
    <property type="entry name" value="Caspase-like"/>
    <property type="match status" value="1"/>
</dbReference>
<comment type="caution">
    <text evidence="2">The sequence shown here is derived from an EMBL/GenBank/DDBJ whole genome shotgun (WGS) entry which is preliminary data.</text>
</comment>
<dbReference type="InterPro" id="IPR011600">
    <property type="entry name" value="Pept_C14_caspase"/>
</dbReference>
<reference evidence="2 3" key="1">
    <citation type="submission" date="2021-03" db="EMBL/GenBank/DDBJ databases">
        <title>novel species isolated from a fishpond in China.</title>
        <authorList>
            <person name="Lu H."/>
            <person name="Cai Z."/>
        </authorList>
    </citation>
    <scope>NUCLEOTIDE SEQUENCE [LARGE SCALE GENOMIC DNA]</scope>
    <source>
        <strain evidence="2 3">JCM 31546</strain>
    </source>
</reference>
<dbReference type="Proteomes" id="UP000664698">
    <property type="component" value="Unassembled WGS sequence"/>
</dbReference>
<dbReference type="InterPro" id="IPR029030">
    <property type="entry name" value="Caspase-like_dom_sf"/>
</dbReference>
<sequence length="672" mass="76574">MPECGRTLYASLIGINEYDGNVKPLKGCVKDVLLVDAFLRDFCDQQHPPIEYKPLFLLSPKENSKEVEIYQKSLGTPLNHRSPTFQNVSHSAFSHLEQADNSRKDICLFYFSGHGAITSDVPIGFGTKKLETLVCKDSRYGARDLRDKEIAFLLHKVLDTKPNIHCLVITDCCHAGGLTRAAYLGYRSIENEDSGATLQEYLGYGKGFYKDFGGQLVYPFADYVHLAACTADQKAIDSEAGGYFTKGLVDLLRKEGRTSYRQIAGRLSDAMTVSHYRQTPLALCREDWKLDRKFLGEGLAPLKRSYQLVYNRERSRWQLNAGSIHGLVPSGEFGRSIVRVDGTRIEIELATVELIRSLVVGDDLKLLDVGNDSYAVTLVELAAEPMTMDISRLDKDMKRELIQAYDKKRCLYLNIIDDSRFFSFQAIEKEKEFSLEGYPFLPSKKNAEEFLDDIESVARWTYFKSLDGKPSYFKAEDFEFTVERIEGQPISNSKSLDWVRGKITTISPNTSIYLNYVNNHQPAFRFSIRMCKNLNQEECYVAALYFGSEFGIYDNFLTNVRLSAENPRAHLNYHKTENSLIHAIPLKVHPTFSKKEIECVDEYLKIIVADRPIDLSTISQPDLPLDKSEAMRAGKDRISSKETKESKPIIFLESFAIFHFPIRLCRREQEKV</sequence>
<dbReference type="Gene3D" id="3.40.50.1460">
    <property type="match status" value="1"/>
</dbReference>
<dbReference type="EMBL" id="JAFKCW010000002">
    <property type="protein sequence ID" value="MBN7801176.1"/>
    <property type="molecule type" value="Genomic_DNA"/>
</dbReference>
<name>A0ABS3BPI2_9BACT</name>
<gene>
    <name evidence="2" type="ORF">J0A67_09905</name>
</gene>
<keyword evidence="3" id="KW-1185">Reference proteome</keyword>
<organism evidence="2 3">
    <name type="scientific">Algoriphagus aestuariicola</name>
    <dbReference type="NCBI Taxonomy" id="1852016"/>
    <lineage>
        <taxon>Bacteria</taxon>
        <taxon>Pseudomonadati</taxon>
        <taxon>Bacteroidota</taxon>
        <taxon>Cytophagia</taxon>
        <taxon>Cytophagales</taxon>
        <taxon>Cyclobacteriaceae</taxon>
        <taxon>Algoriphagus</taxon>
    </lineage>
</organism>
<dbReference type="PANTHER" id="PTHR48104:SF30">
    <property type="entry name" value="METACASPASE-1"/>
    <property type="match status" value="1"/>
</dbReference>
<evidence type="ECO:0000313" key="2">
    <source>
        <dbReference type="EMBL" id="MBN7801176.1"/>
    </source>
</evidence>
<dbReference type="Pfam" id="PF00656">
    <property type="entry name" value="Peptidase_C14"/>
    <property type="match status" value="1"/>
</dbReference>